<dbReference type="Gene3D" id="6.10.250.290">
    <property type="match status" value="1"/>
</dbReference>
<comment type="similarity">
    <text evidence="1 5">Belongs to the universal ribosomal protein uL10 family.</text>
</comment>
<keyword evidence="5" id="KW-0694">RNA-binding</keyword>
<keyword evidence="5" id="KW-0699">rRNA-binding</keyword>
<dbReference type="NCBIfam" id="NF000955">
    <property type="entry name" value="PRK00099.1-1"/>
    <property type="match status" value="1"/>
</dbReference>
<evidence type="ECO:0000313" key="6">
    <source>
        <dbReference type="EMBL" id="OGF63558.1"/>
    </source>
</evidence>
<comment type="subunit">
    <text evidence="5">Part of the ribosomal stalk of the 50S ribosomal subunit. The N-terminus interacts with L11 and the large rRNA to form the base of the stalk. The C-terminus forms an elongated spine to which L12 dimers bind in a sequential fashion forming a multimeric L10(L12)X complex.</text>
</comment>
<evidence type="ECO:0000313" key="7">
    <source>
        <dbReference type="Proteomes" id="UP000179251"/>
    </source>
</evidence>
<comment type="caution">
    <text evidence="6">The sequence shown here is derived from an EMBL/GenBank/DDBJ whole genome shotgun (WGS) entry which is preliminary data.</text>
</comment>
<dbReference type="PANTHER" id="PTHR11560">
    <property type="entry name" value="39S RIBOSOMAL PROTEIN L10, MITOCHONDRIAL"/>
    <property type="match status" value="1"/>
</dbReference>
<dbReference type="HAMAP" id="MF_00362">
    <property type="entry name" value="Ribosomal_uL10"/>
    <property type="match status" value="1"/>
</dbReference>
<dbReference type="AlphaFoldDB" id="A0A1F5VK18"/>
<gene>
    <name evidence="5" type="primary">rplJ</name>
    <name evidence="6" type="ORF">A2834_04565</name>
</gene>
<organism evidence="6 7">
    <name type="scientific">Candidatus Giovannonibacteria bacterium RIFCSPHIGHO2_01_FULL_45_23</name>
    <dbReference type="NCBI Taxonomy" id="1798325"/>
    <lineage>
        <taxon>Bacteria</taxon>
        <taxon>Candidatus Giovannoniibacteriota</taxon>
    </lineage>
</organism>
<dbReference type="InterPro" id="IPR047865">
    <property type="entry name" value="Ribosomal_uL10_bac_type"/>
</dbReference>
<evidence type="ECO:0000256" key="5">
    <source>
        <dbReference type="HAMAP-Rule" id="MF_00362"/>
    </source>
</evidence>
<evidence type="ECO:0000256" key="1">
    <source>
        <dbReference type="ARBA" id="ARBA00008889"/>
    </source>
</evidence>
<keyword evidence="3 5" id="KW-0687">Ribonucleoprotein</keyword>
<dbReference type="GO" id="GO:1990904">
    <property type="term" value="C:ribonucleoprotein complex"/>
    <property type="evidence" value="ECO:0007669"/>
    <property type="project" value="UniProtKB-KW"/>
</dbReference>
<dbReference type="Gene3D" id="3.30.70.1730">
    <property type="match status" value="1"/>
</dbReference>
<name>A0A1F5VK18_9BACT</name>
<keyword evidence="2 5" id="KW-0689">Ribosomal protein</keyword>
<accession>A0A1F5VK18</accession>
<dbReference type="InterPro" id="IPR022973">
    <property type="entry name" value="Ribosomal_uL10_bac"/>
</dbReference>
<evidence type="ECO:0000256" key="2">
    <source>
        <dbReference type="ARBA" id="ARBA00022980"/>
    </source>
</evidence>
<evidence type="ECO:0000256" key="4">
    <source>
        <dbReference type="ARBA" id="ARBA00035202"/>
    </source>
</evidence>
<dbReference type="SUPFAM" id="SSF160369">
    <property type="entry name" value="Ribosomal protein L10-like"/>
    <property type="match status" value="1"/>
</dbReference>
<dbReference type="EMBL" id="MFHD01000001">
    <property type="protein sequence ID" value="OGF63558.1"/>
    <property type="molecule type" value="Genomic_DNA"/>
</dbReference>
<proteinExistence type="inferred from homology"/>
<dbReference type="GO" id="GO:0005840">
    <property type="term" value="C:ribosome"/>
    <property type="evidence" value="ECO:0007669"/>
    <property type="project" value="UniProtKB-KW"/>
</dbReference>
<dbReference type="GO" id="GO:0006412">
    <property type="term" value="P:translation"/>
    <property type="evidence" value="ECO:0007669"/>
    <property type="project" value="UniProtKB-UniRule"/>
</dbReference>
<dbReference type="Pfam" id="PF00466">
    <property type="entry name" value="Ribosomal_L10"/>
    <property type="match status" value="1"/>
</dbReference>
<protein>
    <recommendedName>
        <fullName evidence="4 5">Large ribosomal subunit protein uL10</fullName>
    </recommendedName>
</protein>
<evidence type="ECO:0000256" key="3">
    <source>
        <dbReference type="ARBA" id="ARBA00023274"/>
    </source>
</evidence>
<dbReference type="CDD" id="cd05797">
    <property type="entry name" value="Ribosomal_L10"/>
    <property type="match status" value="1"/>
</dbReference>
<dbReference type="GO" id="GO:0070180">
    <property type="term" value="F:large ribosomal subunit rRNA binding"/>
    <property type="evidence" value="ECO:0007669"/>
    <property type="project" value="UniProtKB-UniRule"/>
</dbReference>
<reference evidence="6 7" key="1">
    <citation type="journal article" date="2016" name="Nat. Commun.">
        <title>Thousands of microbial genomes shed light on interconnected biogeochemical processes in an aquifer system.</title>
        <authorList>
            <person name="Anantharaman K."/>
            <person name="Brown C.T."/>
            <person name="Hug L.A."/>
            <person name="Sharon I."/>
            <person name="Castelle C.J."/>
            <person name="Probst A.J."/>
            <person name="Thomas B.C."/>
            <person name="Singh A."/>
            <person name="Wilkins M.J."/>
            <person name="Karaoz U."/>
            <person name="Brodie E.L."/>
            <person name="Williams K.H."/>
            <person name="Hubbard S.S."/>
            <person name="Banfield J.F."/>
        </authorList>
    </citation>
    <scope>NUCLEOTIDE SEQUENCE [LARGE SCALE GENOMIC DNA]</scope>
</reference>
<dbReference type="InterPro" id="IPR043141">
    <property type="entry name" value="Ribosomal_uL10-like_sf"/>
</dbReference>
<dbReference type="InterPro" id="IPR001790">
    <property type="entry name" value="Ribosomal_uL10"/>
</dbReference>
<dbReference type="STRING" id="1798325.A2834_04565"/>
<dbReference type="Proteomes" id="UP000179251">
    <property type="component" value="Unassembled WGS sequence"/>
</dbReference>
<sequence length="178" mass="19223">MITRKQKEEAIKKLKEKFGASGFVAFLNFHGLSVAKGMGLRRALKKTGADYLVSKKTLLGVAAKDAGLSLDKKALEGEVGAVFARGEDEALAASKEVAAFARKNKDMLKIIGGFWSAPKGRDLAYGGQNAWIDAAEIKRLASIPSREVLLTQLAFMLSQPMASLARVLSEVEKKLQVN</sequence>
<comment type="function">
    <text evidence="5">Forms part of the ribosomal stalk, playing a central role in the interaction of the ribosome with GTP-bound translation factors.</text>
</comment>